<evidence type="ECO:0000313" key="9">
    <source>
        <dbReference type="Proteomes" id="UP000325372"/>
    </source>
</evidence>
<dbReference type="AlphaFoldDB" id="A0A5N0T5K6"/>
<feature type="transmembrane region" description="Helical" evidence="7">
    <location>
        <begin position="82"/>
        <end position="102"/>
    </location>
</feature>
<evidence type="ECO:0000256" key="7">
    <source>
        <dbReference type="SAM" id="Phobius"/>
    </source>
</evidence>
<feature type="transmembrane region" description="Helical" evidence="7">
    <location>
        <begin position="21"/>
        <end position="40"/>
    </location>
</feature>
<accession>A0A5N0T5K6</accession>
<comment type="similarity">
    <text evidence="2">Belongs to the polysaccharide synthase family.</text>
</comment>
<dbReference type="CDD" id="cd13127">
    <property type="entry name" value="MATE_tuaB_like"/>
    <property type="match status" value="1"/>
</dbReference>
<evidence type="ECO:0000256" key="1">
    <source>
        <dbReference type="ARBA" id="ARBA00004651"/>
    </source>
</evidence>
<keyword evidence="5 7" id="KW-1133">Transmembrane helix</keyword>
<keyword evidence="9" id="KW-1185">Reference proteome</keyword>
<comment type="subcellular location">
    <subcellularLocation>
        <location evidence="1">Cell membrane</location>
        <topology evidence="1">Multi-pass membrane protein</topology>
    </subcellularLocation>
</comment>
<evidence type="ECO:0000256" key="6">
    <source>
        <dbReference type="ARBA" id="ARBA00023136"/>
    </source>
</evidence>
<dbReference type="RefSeq" id="WP_150865326.1">
    <property type="nucleotide sequence ID" value="NZ_VYXP01000012.1"/>
</dbReference>
<feature type="transmembrane region" description="Helical" evidence="7">
    <location>
        <begin position="174"/>
        <end position="194"/>
    </location>
</feature>
<reference evidence="8 9" key="1">
    <citation type="submission" date="2019-09" db="EMBL/GenBank/DDBJ databases">
        <title>Wenzhouxiangella sp. Genome sequencing and assembly.</title>
        <authorList>
            <person name="Zhang R."/>
        </authorList>
    </citation>
    <scope>NUCLEOTIDE SEQUENCE [LARGE SCALE GENOMIC DNA]</scope>
    <source>
        <strain evidence="8 9">W260</strain>
    </source>
</reference>
<proteinExistence type="inferred from homology"/>
<evidence type="ECO:0000256" key="4">
    <source>
        <dbReference type="ARBA" id="ARBA00022692"/>
    </source>
</evidence>
<feature type="transmembrane region" description="Helical" evidence="7">
    <location>
        <begin position="441"/>
        <end position="465"/>
    </location>
</feature>
<dbReference type="PANTHER" id="PTHR30250">
    <property type="entry name" value="PST FAMILY PREDICTED COLANIC ACID TRANSPORTER"/>
    <property type="match status" value="1"/>
</dbReference>
<feature type="transmembrane region" description="Helical" evidence="7">
    <location>
        <begin position="286"/>
        <end position="307"/>
    </location>
</feature>
<feature type="transmembrane region" description="Helical" evidence="7">
    <location>
        <begin position="327"/>
        <end position="350"/>
    </location>
</feature>
<sequence>MSLRQLRTKSLKALGWEFTGKAIAQSIVLLVAIFLARFLSPKDFGLVAIVMASVGIGQILCDWGLGAALIQRKNLESIHCSSVFFINTISGALLMLGMYWFSDGIAVLFGSPELSGYCKFLSILFLANALNLVQLARLRRVLNFSLIARIEVAAALAGGVTGIALAFYGAGAWALVWQMITMGVMALALTWFYSSWRPKCLVSIAALKDLWSFGLRMYVSNLLDVVCMRIDIIIIGKTHQPTLLGFFERAKVTNQVLVQNSSMTLMSVLFPVFSSIQDDLASTKSITQVGIEVLSLCTFLFLGVLYLSAEDIFEMLYGPDWAFAGRYFELLVASSFGYPISALLLNVLAGRGRSSVFLRLELIKKFVWALSLMTLVFIDLEAYLMSLILQSALAVWLSIHAVSRELNVPTYQYLRPVVVQGLISLVAAFLVHYLIARVDPAVELFAVILKSLAYLSVFLLINIVLRTKSFVSCVSQIRVEIDQMN</sequence>
<evidence type="ECO:0000313" key="8">
    <source>
        <dbReference type="EMBL" id="KAA9129744.1"/>
    </source>
</evidence>
<feature type="transmembrane region" description="Helical" evidence="7">
    <location>
        <begin position="114"/>
        <end position="134"/>
    </location>
</feature>
<keyword evidence="3" id="KW-1003">Cell membrane</keyword>
<dbReference type="PANTHER" id="PTHR30250:SF10">
    <property type="entry name" value="LIPOPOLYSACCHARIDE BIOSYNTHESIS PROTEIN WZXC"/>
    <property type="match status" value="1"/>
</dbReference>
<evidence type="ECO:0000256" key="3">
    <source>
        <dbReference type="ARBA" id="ARBA00022475"/>
    </source>
</evidence>
<dbReference type="Proteomes" id="UP000325372">
    <property type="component" value="Unassembled WGS sequence"/>
</dbReference>
<gene>
    <name evidence="8" type="ORF">F3N42_14500</name>
</gene>
<dbReference type="Pfam" id="PF13440">
    <property type="entry name" value="Polysacc_synt_3"/>
    <property type="match status" value="1"/>
</dbReference>
<keyword evidence="4 7" id="KW-0812">Transmembrane</keyword>
<comment type="caution">
    <text evidence="8">The sequence shown here is derived from an EMBL/GenBank/DDBJ whole genome shotgun (WGS) entry which is preliminary data.</text>
</comment>
<protein>
    <submittedName>
        <fullName evidence="8">Lipopolysaccharide biosynthesis protein</fullName>
    </submittedName>
</protein>
<dbReference type="GO" id="GO:0005886">
    <property type="term" value="C:plasma membrane"/>
    <property type="evidence" value="ECO:0007669"/>
    <property type="project" value="UniProtKB-SubCell"/>
</dbReference>
<dbReference type="InterPro" id="IPR050833">
    <property type="entry name" value="Poly_Biosynth_Transport"/>
</dbReference>
<feature type="transmembrane region" description="Helical" evidence="7">
    <location>
        <begin position="46"/>
        <end position="70"/>
    </location>
</feature>
<feature type="transmembrane region" description="Helical" evidence="7">
    <location>
        <begin position="414"/>
        <end position="435"/>
    </location>
</feature>
<evidence type="ECO:0000256" key="5">
    <source>
        <dbReference type="ARBA" id="ARBA00022989"/>
    </source>
</evidence>
<evidence type="ECO:0000256" key="2">
    <source>
        <dbReference type="ARBA" id="ARBA00007430"/>
    </source>
</evidence>
<organism evidence="8 9">
    <name type="scientific">Marinihelvus fidelis</name>
    <dbReference type="NCBI Taxonomy" id="2613842"/>
    <lineage>
        <taxon>Bacteria</taxon>
        <taxon>Pseudomonadati</taxon>
        <taxon>Pseudomonadota</taxon>
        <taxon>Gammaproteobacteria</taxon>
        <taxon>Chromatiales</taxon>
        <taxon>Wenzhouxiangellaceae</taxon>
        <taxon>Marinihelvus</taxon>
    </lineage>
</organism>
<keyword evidence="6 7" id="KW-0472">Membrane</keyword>
<name>A0A5N0T5K6_9GAMM</name>
<feature type="transmembrane region" description="Helical" evidence="7">
    <location>
        <begin position="146"/>
        <end position="168"/>
    </location>
</feature>
<dbReference type="EMBL" id="VYXP01000012">
    <property type="protein sequence ID" value="KAA9129744.1"/>
    <property type="molecule type" value="Genomic_DNA"/>
</dbReference>
<feature type="transmembrane region" description="Helical" evidence="7">
    <location>
        <begin position="362"/>
        <end position="378"/>
    </location>
</feature>
<feature type="transmembrane region" description="Helical" evidence="7">
    <location>
        <begin position="384"/>
        <end position="402"/>
    </location>
</feature>